<name>A0A554X3Y7_9BURK</name>
<sequence>MQKEEIGTTDSADRAWWTAWCPRLAGLLLTVAVAWPAHAQIEVNRATAEALMQLPGIGPVRAERIVQARAQRPFTDWADLQARVAGIGPKTAETLSLHGLRVQGRSYGQDVAQGKVMPAPRSAAQREPPRAGEAALSSRPAAPAR</sequence>
<dbReference type="SUPFAM" id="SSF47781">
    <property type="entry name" value="RuvA domain 2-like"/>
    <property type="match status" value="1"/>
</dbReference>
<dbReference type="Gene3D" id="1.10.150.320">
    <property type="entry name" value="Photosystem II 12 kDa extrinsic protein"/>
    <property type="match status" value="1"/>
</dbReference>
<dbReference type="InterPro" id="IPR051675">
    <property type="entry name" value="Endo/Exo/Phosphatase_dom_1"/>
</dbReference>
<dbReference type="EMBL" id="VJON01000053">
    <property type="protein sequence ID" value="TSE30564.1"/>
    <property type="molecule type" value="Genomic_DNA"/>
</dbReference>
<feature type="domain" description="Helix-hairpin-helix DNA-binding motif class 1" evidence="2">
    <location>
        <begin position="49"/>
        <end position="68"/>
    </location>
</feature>
<protein>
    <submittedName>
        <fullName evidence="3">ComE: comEA protein</fullName>
    </submittedName>
</protein>
<dbReference type="Proteomes" id="UP000318294">
    <property type="component" value="Unassembled WGS sequence"/>
</dbReference>
<accession>A0A554X3Y7</accession>
<dbReference type="InterPro" id="IPR010994">
    <property type="entry name" value="RuvA_2-like"/>
</dbReference>
<evidence type="ECO:0000256" key="1">
    <source>
        <dbReference type="SAM" id="MobiDB-lite"/>
    </source>
</evidence>
<gene>
    <name evidence="3" type="ORF">Tchar_02419</name>
</gene>
<comment type="caution">
    <text evidence="3">The sequence shown here is derived from an EMBL/GenBank/DDBJ whole genome shotgun (WGS) entry which is preliminary data.</text>
</comment>
<dbReference type="AlphaFoldDB" id="A0A554X3Y7"/>
<dbReference type="GO" id="GO:0006281">
    <property type="term" value="P:DNA repair"/>
    <property type="evidence" value="ECO:0007669"/>
    <property type="project" value="InterPro"/>
</dbReference>
<evidence type="ECO:0000259" key="2">
    <source>
        <dbReference type="SMART" id="SM00278"/>
    </source>
</evidence>
<evidence type="ECO:0000313" key="4">
    <source>
        <dbReference type="Proteomes" id="UP000318294"/>
    </source>
</evidence>
<dbReference type="PANTHER" id="PTHR21180:SF32">
    <property type="entry name" value="ENDONUCLEASE_EXONUCLEASE_PHOSPHATASE FAMILY DOMAIN-CONTAINING PROTEIN 1"/>
    <property type="match status" value="1"/>
</dbReference>
<dbReference type="InterPro" id="IPR003583">
    <property type="entry name" value="Hlx-hairpin-Hlx_DNA-bd_motif"/>
</dbReference>
<evidence type="ECO:0000313" key="3">
    <source>
        <dbReference type="EMBL" id="TSE30564.1"/>
    </source>
</evidence>
<reference evidence="3 4" key="1">
    <citation type="submission" date="2019-07" db="EMBL/GenBank/DDBJ databases">
        <title>Tepidimonas charontis SPSP-6 draft genome.</title>
        <authorList>
            <person name="Da Costa M.S."/>
            <person name="Froufe H.J.C."/>
            <person name="Egas C."/>
            <person name="Albuquerque L."/>
        </authorList>
    </citation>
    <scope>NUCLEOTIDE SEQUENCE [LARGE SCALE GENOMIC DNA]</scope>
    <source>
        <strain evidence="3 4">SPSP-6</strain>
    </source>
</reference>
<dbReference type="GO" id="GO:0003677">
    <property type="term" value="F:DNA binding"/>
    <property type="evidence" value="ECO:0007669"/>
    <property type="project" value="InterPro"/>
</dbReference>
<organism evidence="3 4">
    <name type="scientific">Tepidimonas charontis</name>
    <dbReference type="NCBI Taxonomy" id="2267262"/>
    <lineage>
        <taxon>Bacteria</taxon>
        <taxon>Pseudomonadati</taxon>
        <taxon>Pseudomonadota</taxon>
        <taxon>Betaproteobacteria</taxon>
        <taxon>Burkholderiales</taxon>
        <taxon>Tepidimonas</taxon>
    </lineage>
</organism>
<dbReference type="PANTHER" id="PTHR21180">
    <property type="entry name" value="ENDONUCLEASE/EXONUCLEASE/PHOSPHATASE FAMILY DOMAIN-CONTAINING PROTEIN 1"/>
    <property type="match status" value="1"/>
</dbReference>
<proteinExistence type="predicted"/>
<dbReference type="SMART" id="SM00278">
    <property type="entry name" value="HhH1"/>
    <property type="match status" value="2"/>
</dbReference>
<dbReference type="Pfam" id="PF12836">
    <property type="entry name" value="HHH_3"/>
    <property type="match status" value="1"/>
</dbReference>
<feature type="compositionally biased region" description="Low complexity" evidence="1">
    <location>
        <begin position="134"/>
        <end position="145"/>
    </location>
</feature>
<keyword evidence="4" id="KW-1185">Reference proteome</keyword>
<feature type="region of interest" description="Disordered" evidence="1">
    <location>
        <begin position="109"/>
        <end position="145"/>
    </location>
</feature>
<feature type="domain" description="Helix-hairpin-helix DNA-binding motif class 1" evidence="2">
    <location>
        <begin position="79"/>
        <end position="98"/>
    </location>
</feature>